<keyword evidence="7" id="KW-0119">Carbohydrate metabolism</keyword>
<keyword evidence="8" id="KW-0624">Polysaccharide degradation</keyword>
<keyword evidence="5" id="KW-0136">Cellulose degradation</keyword>
<organism evidence="14 15">
    <name type="scientific">Stachybotrys chartarum (strain CBS 109288 / IBT 7711)</name>
    <name type="common">Toxic black mold</name>
    <name type="synonym">Stilbospora chartarum</name>
    <dbReference type="NCBI Taxonomy" id="1280523"/>
    <lineage>
        <taxon>Eukaryota</taxon>
        <taxon>Fungi</taxon>
        <taxon>Dikarya</taxon>
        <taxon>Ascomycota</taxon>
        <taxon>Pezizomycotina</taxon>
        <taxon>Sordariomycetes</taxon>
        <taxon>Hypocreomycetidae</taxon>
        <taxon>Hypocreales</taxon>
        <taxon>Stachybotryaceae</taxon>
        <taxon>Stachybotrys</taxon>
    </lineage>
</organism>
<dbReference type="InterPro" id="IPR005103">
    <property type="entry name" value="AA9_LPMO"/>
</dbReference>
<evidence type="ECO:0000256" key="5">
    <source>
        <dbReference type="ARBA" id="ARBA00023001"/>
    </source>
</evidence>
<comment type="cofactor">
    <cofactor evidence="1">
        <name>Cu(2+)</name>
        <dbReference type="ChEBI" id="CHEBI:29036"/>
    </cofactor>
</comment>
<dbReference type="Gene3D" id="2.70.50.70">
    <property type="match status" value="1"/>
</dbReference>
<dbReference type="PANTHER" id="PTHR33353">
    <property type="entry name" value="PUTATIVE (AFU_ORTHOLOGUE AFUA_1G12560)-RELATED"/>
    <property type="match status" value="1"/>
</dbReference>
<comment type="similarity">
    <text evidence="9">Belongs to the polysaccharide monooxygenase AA9 family.</text>
</comment>
<keyword evidence="3" id="KW-0964">Secreted</keyword>
<evidence type="ECO:0000313" key="14">
    <source>
        <dbReference type="EMBL" id="KEY66401.1"/>
    </source>
</evidence>
<keyword evidence="15" id="KW-1185">Reference proteome</keyword>
<evidence type="ECO:0000259" key="13">
    <source>
        <dbReference type="Pfam" id="PF03443"/>
    </source>
</evidence>
<keyword evidence="4 12" id="KW-0732">Signal</keyword>
<dbReference type="OrthoDB" id="4849160at2759"/>
<evidence type="ECO:0000256" key="8">
    <source>
        <dbReference type="ARBA" id="ARBA00023326"/>
    </source>
</evidence>
<dbReference type="Proteomes" id="UP000028045">
    <property type="component" value="Unassembled WGS sequence"/>
</dbReference>
<dbReference type="CDD" id="cd21175">
    <property type="entry name" value="LPMO_AA9"/>
    <property type="match status" value="1"/>
</dbReference>
<dbReference type="PANTHER" id="PTHR33353:SF19">
    <property type="entry name" value="GLYCOSYLHYDROLASE FAMILY 61-8 PROTEIN"/>
    <property type="match status" value="1"/>
</dbReference>
<evidence type="ECO:0000313" key="15">
    <source>
        <dbReference type="Proteomes" id="UP000028045"/>
    </source>
</evidence>
<evidence type="ECO:0000256" key="4">
    <source>
        <dbReference type="ARBA" id="ARBA00022729"/>
    </source>
</evidence>
<dbReference type="InterPro" id="IPR049892">
    <property type="entry name" value="AA9"/>
</dbReference>
<feature type="chain" id="PRO_5001770936" description="lytic cellulose monooxygenase (C4-dehydrogenating)" evidence="12">
    <location>
        <begin position="20"/>
        <end position="258"/>
    </location>
</feature>
<feature type="signal peptide" evidence="12">
    <location>
        <begin position="1"/>
        <end position="19"/>
    </location>
</feature>
<proteinExistence type="inferred from homology"/>
<dbReference type="GO" id="GO:0005576">
    <property type="term" value="C:extracellular region"/>
    <property type="evidence" value="ECO:0007669"/>
    <property type="project" value="UniProtKB-SubCell"/>
</dbReference>
<keyword evidence="6" id="KW-1015">Disulfide bond</keyword>
<evidence type="ECO:0000256" key="2">
    <source>
        <dbReference type="ARBA" id="ARBA00004613"/>
    </source>
</evidence>
<evidence type="ECO:0000256" key="10">
    <source>
        <dbReference type="ARBA" id="ARBA00045077"/>
    </source>
</evidence>
<comment type="subcellular location">
    <subcellularLocation>
        <location evidence="2">Secreted</location>
    </subcellularLocation>
</comment>
<evidence type="ECO:0000256" key="1">
    <source>
        <dbReference type="ARBA" id="ARBA00001973"/>
    </source>
</evidence>
<dbReference type="EC" id="1.14.99.56" evidence="11"/>
<evidence type="ECO:0000256" key="11">
    <source>
        <dbReference type="ARBA" id="ARBA00047174"/>
    </source>
</evidence>
<evidence type="ECO:0000256" key="12">
    <source>
        <dbReference type="SAM" id="SignalP"/>
    </source>
</evidence>
<evidence type="ECO:0000256" key="7">
    <source>
        <dbReference type="ARBA" id="ARBA00023277"/>
    </source>
</evidence>
<name>A0A084AM72_STACB</name>
<evidence type="ECO:0000256" key="3">
    <source>
        <dbReference type="ARBA" id="ARBA00022525"/>
    </source>
</evidence>
<sequence length="258" mass="27614">MHFPAVISAALLLATEVAAHGAVTSYIIAGTTYPGYMGFAPSLTPNVIQWQWPDYNPTLSTSDAKLRCNGGRSATLSATARPGDSVTAIWQQWTHSQGPVLVWMYRCAGAFSSCDGSGAGWFKIDEGGFHGDGVRVFLDSENPSGWDIARLVGSNRQWNSTIPAGLAPGNYLIRHELIALHQANSPQFYPECAQIVITGSGTAQPGASYMAAIPGYASQNDANIRVPINDHSIPQTYVVPGPPVYRGTASKRAQEFWG</sequence>
<dbReference type="GO" id="GO:0030245">
    <property type="term" value="P:cellulose catabolic process"/>
    <property type="evidence" value="ECO:0007669"/>
    <property type="project" value="UniProtKB-KW"/>
</dbReference>
<comment type="catalytic activity">
    <reaction evidence="10">
        <text>[(1-&gt;4)-beta-D-glucosyl]n+m + reduced acceptor + O2 = 4-dehydro-beta-D-glucosyl-[(1-&gt;4)-beta-D-glucosyl]n-1 + [(1-&gt;4)-beta-D-glucosyl]m + acceptor + H2O.</text>
        <dbReference type="EC" id="1.14.99.56"/>
    </reaction>
</comment>
<gene>
    <name evidence="14" type="ORF">S7711_05835</name>
</gene>
<evidence type="ECO:0000256" key="9">
    <source>
        <dbReference type="ARBA" id="ARBA00044502"/>
    </source>
</evidence>
<evidence type="ECO:0000256" key="6">
    <source>
        <dbReference type="ARBA" id="ARBA00023157"/>
    </source>
</evidence>
<dbReference type="Pfam" id="PF03443">
    <property type="entry name" value="AA9"/>
    <property type="match status" value="1"/>
</dbReference>
<dbReference type="HOGENOM" id="CLU_031730_1_1_1"/>
<accession>A0A084AM72</accession>
<protein>
    <recommendedName>
        <fullName evidence="11">lytic cellulose monooxygenase (C4-dehydrogenating)</fullName>
        <ecNumber evidence="11">1.14.99.56</ecNumber>
    </recommendedName>
</protein>
<dbReference type="EMBL" id="KL648659">
    <property type="protein sequence ID" value="KEY66401.1"/>
    <property type="molecule type" value="Genomic_DNA"/>
</dbReference>
<reference evidence="14 15" key="1">
    <citation type="journal article" date="2014" name="BMC Genomics">
        <title>Comparative genome sequencing reveals chemotype-specific gene clusters in the toxigenic black mold Stachybotrys.</title>
        <authorList>
            <person name="Semeiks J."/>
            <person name="Borek D."/>
            <person name="Otwinowski Z."/>
            <person name="Grishin N.V."/>
        </authorList>
    </citation>
    <scope>NUCLEOTIDE SEQUENCE [LARGE SCALE GENOMIC DNA]</scope>
    <source>
        <strain evidence="15">CBS 109288 / IBT 7711</strain>
    </source>
</reference>
<dbReference type="AlphaFoldDB" id="A0A084AM72"/>
<feature type="domain" description="Auxiliary Activity family 9 catalytic" evidence="13">
    <location>
        <begin position="20"/>
        <end position="237"/>
    </location>
</feature>